<evidence type="ECO:0000313" key="1">
    <source>
        <dbReference type="EMBL" id="KAJ1131108.1"/>
    </source>
</evidence>
<dbReference type="Proteomes" id="UP001066276">
    <property type="component" value="Chromosome 7"/>
</dbReference>
<evidence type="ECO:0000313" key="2">
    <source>
        <dbReference type="Proteomes" id="UP001066276"/>
    </source>
</evidence>
<dbReference type="EMBL" id="JANPWB010000011">
    <property type="protein sequence ID" value="KAJ1131108.1"/>
    <property type="molecule type" value="Genomic_DNA"/>
</dbReference>
<proteinExistence type="predicted"/>
<gene>
    <name evidence="1" type="ORF">NDU88_009451</name>
</gene>
<reference evidence="1" key="1">
    <citation type="journal article" date="2022" name="bioRxiv">
        <title>Sequencing and chromosome-scale assembly of the giantPleurodeles waltlgenome.</title>
        <authorList>
            <person name="Brown T."/>
            <person name="Elewa A."/>
            <person name="Iarovenko S."/>
            <person name="Subramanian E."/>
            <person name="Araus A.J."/>
            <person name="Petzold A."/>
            <person name="Susuki M."/>
            <person name="Suzuki K.-i.T."/>
            <person name="Hayashi T."/>
            <person name="Toyoda A."/>
            <person name="Oliveira C."/>
            <person name="Osipova E."/>
            <person name="Leigh N.D."/>
            <person name="Simon A."/>
            <person name="Yun M.H."/>
        </authorList>
    </citation>
    <scope>NUCLEOTIDE SEQUENCE</scope>
    <source>
        <strain evidence="1">20211129_DDA</strain>
        <tissue evidence="1">Liver</tissue>
    </source>
</reference>
<organism evidence="1 2">
    <name type="scientific">Pleurodeles waltl</name>
    <name type="common">Iberian ribbed newt</name>
    <dbReference type="NCBI Taxonomy" id="8319"/>
    <lineage>
        <taxon>Eukaryota</taxon>
        <taxon>Metazoa</taxon>
        <taxon>Chordata</taxon>
        <taxon>Craniata</taxon>
        <taxon>Vertebrata</taxon>
        <taxon>Euteleostomi</taxon>
        <taxon>Amphibia</taxon>
        <taxon>Batrachia</taxon>
        <taxon>Caudata</taxon>
        <taxon>Salamandroidea</taxon>
        <taxon>Salamandridae</taxon>
        <taxon>Pleurodelinae</taxon>
        <taxon>Pleurodeles</taxon>
    </lineage>
</organism>
<accession>A0AAV7PS89</accession>
<keyword evidence="2" id="KW-1185">Reference proteome</keyword>
<name>A0AAV7PS89_PLEWA</name>
<sequence>MAIRRACRVLEAYSLVRDFRCADLYWGSGCAVHAGWCGMASVTVRPKQSWLGATPVVAWGVTRYSRRNV</sequence>
<comment type="caution">
    <text evidence="1">The sequence shown here is derived from an EMBL/GenBank/DDBJ whole genome shotgun (WGS) entry which is preliminary data.</text>
</comment>
<protein>
    <submittedName>
        <fullName evidence="1">Uncharacterized protein</fullName>
    </submittedName>
</protein>
<dbReference type="AlphaFoldDB" id="A0AAV7PS89"/>